<gene>
    <name evidence="2" type="ORF">AWW68_11705</name>
</gene>
<dbReference type="NCBIfam" id="TIGR02460">
    <property type="entry name" value="osmo_MPGsynth"/>
    <property type="match status" value="1"/>
</dbReference>
<evidence type="ECO:0000256" key="1">
    <source>
        <dbReference type="SAM" id="MobiDB-lite"/>
    </source>
</evidence>
<dbReference type="Gene3D" id="3.90.550.10">
    <property type="entry name" value="Spore Coat Polysaccharide Biosynthesis Protein SpsA, Chain A"/>
    <property type="match status" value="1"/>
</dbReference>
<feature type="region of interest" description="Disordered" evidence="1">
    <location>
        <begin position="407"/>
        <end position="435"/>
    </location>
</feature>
<protein>
    <submittedName>
        <fullName evidence="2">Mannosyl-3-phosphoglycerate synthase</fullName>
    </submittedName>
</protein>
<accession>A0A150X3Q4</accession>
<dbReference type="EMBL" id="LRPC01000028">
    <property type="protein sequence ID" value="KYG73365.1"/>
    <property type="molecule type" value="Genomic_DNA"/>
</dbReference>
<dbReference type="OrthoDB" id="3275830at2"/>
<dbReference type="AlphaFoldDB" id="A0A150X3Q4"/>
<dbReference type="Proteomes" id="UP000075606">
    <property type="component" value="Unassembled WGS sequence"/>
</dbReference>
<dbReference type="InterPro" id="IPR029044">
    <property type="entry name" value="Nucleotide-diphossugar_trans"/>
</dbReference>
<dbReference type="GO" id="GO:0005737">
    <property type="term" value="C:cytoplasm"/>
    <property type="evidence" value="ECO:0007669"/>
    <property type="project" value="InterPro"/>
</dbReference>
<sequence>MRIEIPREVERFGPVQIHDVQKVWELDAGLKLKELEPKEKERRVITRISYESLQDIQEQMAIVVPIKDEKIKLLEGVLAGIPHECLVILVSNSKREPVDRYKIEMDALNHMSKFMKKDIFIAHQKDPLLAQACKDAGYEYILDDKGEVRSGKAEGMILSTILAYLCGKKYIGFIDSDNYFPGAVYEYVQEYSAALYSAKSDYSMVRIAWHSKPKIVESSLFFAKRGRASEHTNKVLNMLMSSYTGYGTEIIKTGNAGEHAMSMDLALNIDYSSGYSIEPYHYINVLERFGGVIDSPSADVMKQGIQFFQIESRNPHLHEVKGDEHVKSMSREAMEVIYRSPLCPDHLKQEILIDLYNRGLLKEGEEMPETVRYYPALTKVNMLKFKQALAKASFAEFLKADLSKYKHKNGKKKLARETVKSKDHLPDPHEQLEIK</sequence>
<evidence type="ECO:0000313" key="3">
    <source>
        <dbReference type="Proteomes" id="UP000075606"/>
    </source>
</evidence>
<dbReference type="GO" id="GO:0051479">
    <property type="term" value="P:mannosylglycerate biosynthetic process"/>
    <property type="evidence" value="ECO:0007669"/>
    <property type="project" value="InterPro"/>
</dbReference>
<dbReference type="InterPro" id="IPR012812">
    <property type="entry name" value="Osmo_MPG_synth"/>
</dbReference>
<dbReference type="Pfam" id="PF09488">
    <property type="entry name" value="Osmo_MPGsynth"/>
    <property type="match status" value="1"/>
</dbReference>
<keyword evidence="3" id="KW-1185">Reference proteome</keyword>
<comment type="caution">
    <text evidence="2">The sequence shown here is derived from an EMBL/GenBank/DDBJ whole genome shotgun (WGS) entry which is preliminary data.</text>
</comment>
<dbReference type="RefSeq" id="WP_068221601.1">
    <property type="nucleotide sequence ID" value="NZ_CP139724.1"/>
</dbReference>
<evidence type="ECO:0000313" key="2">
    <source>
        <dbReference type="EMBL" id="KYG73365.1"/>
    </source>
</evidence>
<reference evidence="2 3" key="1">
    <citation type="submission" date="2016-01" db="EMBL/GenBank/DDBJ databases">
        <title>Genome sequencing of Roseivirga spongicola UST030701-084.</title>
        <authorList>
            <person name="Selvaratnam C."/>
            <person name="Thevarajoo S."/>
            <person name="Goh K.M."/>
            <person name="Ee R."/>
            <person name="Chan K.-G."/>
            <person name="Chong C.S."/>
        </authorList>
    </citation>
    <scope>NUCLEOTIDE SEQUENCE [LARGE SCALE GENOMIC DNA]</scope>
    <source>
        <strain evidence="2 3">UST030701-084</strain>
    </source>
</reference>
<organism evidence="2 3">
    <name type="scientific">Roseivirga spongicola</name>
    <dbReference type="NCBI Taxonomy" id="333140"/>
    <lineage>
        <taxon>Bacteria</taxon>
        <taxon>Pseudomonadati</taxon>
        <taxon>Bacteroidota</taxon>
        <taxon>Cytophagia</taxon>
        <taxon>Cytophagales</taxon>
        <taxon>Roseivirgaceae</taxon>
        <taxon>Roseivirga</taxon>
    </lineage>
</organism>
<name>A0A150X3Q4_9BACT</name>
<dbReference type="GO" id="GO:0050504">
    <property type="term" value="F:mannosyl-3-phosphoglycerate synthase activity"/>
    <property type="evidence" value="ECO:0007669"/>
    <property type="project" value="InterPro"/>
</dbReference>
<feature type="compositionally biased region" description="Basic and acidic residues" evidence="1">
    <location>
        <begin position="415"/>
        <end position="435"/>
    </location>
</feature>
<proteinExistence type="predicted"/>
<dbReference type="STRING" id="333140.AWW68_11705"/>